<dbReference type="HOGENOM" id="CLU_867899_0_0_10"/>
<gene>
    <name evidence="1" type="ordered locus">Ctha_0697</name>
</gene>
<proteinExistence type="predicted"/>
<dbReference type="STRING" id="517418.Ctha_0697"/>
<accession>B3QVV9</accession>
<reference evidence="1 2" key="1">
    <citation type="submission" date="2008-06" db="EMBL/GenBank/DDBJ databases">
        <title>Complete sequence of Chloroherpeton thalassium ATCC 35110.</title>
        <authorList>
            <consortium name="US DOE Joint Genome Institute"/>
            <person name="Lucas S."/>
            <person name="Copeland A."/>
            <person name="Lapidus A."/>
            <person name="Glavina del Rio T."/>
            <person name="Dalin E."/>
            <person name="Tice H."/>
            <person name="Bruce D."/>
            <person name="Goodwin L."/>
            <person name="Pitluck S."/>
            <person name="Schmutz J."/>
            <person name="Larimer F."/>
            <person name="Land M."/>
            <person name="Hauser L."/>
            <person name="Kyrpides N."/>
            <person name="Mikhailova N."/>
            <person name="Liu Z."/>
            <person name="Li T."/>
            <person name="Zhao F."/>
            <person name="Overmann J."/>
            <person name="Bryant D.A."/>
            <person name="Richardson P."/>
        </authorList>
    </citation>
    <scope>NUCLEOTIDE SEQUENCE [LARGE SCALE GENOMIC DNA]</scope>
    <source>
        <strain evidence="2">ATCC 35110 / GB-78</strain>
    </source>
</reference>
<dbReference type="eggNOG" id="ENOG50332Q4">
    <property type="taxonomic scope" value="Bacteria"/>
</dbReference>
<sequence>MAEQSFFLISFMKSNSAGASRLGCFSFFFRALFCQSHFKFSPFIKIKSFGFMKPCLCFIFCLGFLLMATPLLAQQDFLKQPTIELSYGAPSLSLKDAPAKLSSVYQFGFNWGLRRLRTTTAPNILDYTRPSLTFSVSPKENSTGNDELATSFWRFGVAVEDGYAYKLTNRSILSLSCNSGLSWTKVDIASNPQMGFLSENYQRFDGKIHFGTVTQAGVNMQIGHVIFGANMERALMFPAHLFLQSTVSYLIQMEAHQLAGKLTDCVFECAPKLVPVVDFLLKNGINFTMYELRRNNMNWPFSSEKPLLNKAFNVYFSLLF</sequence>
<protein>
    <submittedName>
        <fullName evidence="1">Uncharacterized protein</fullName>
    </submittedName>
</protein>
<dbReference type="AlphaFoldDB" id="B3QVV9"/>
<evidence type="ECO:0000313" key="1">
    <source>
        <dbReference type="EMBL" id="ACF13166.1"/>
    </source>
</evidence>
<name>B3QVV9_CHLT3</name>
<evidence type="ECO:0000313" key="2">
    <source>
        <dbReference type="Proteomes" id="UP000001208"/>
    </source>
</evidence>
<dbReference type="KEGG" id="cts:Ctha_0697"/>
<keyword evidence="2" id="KW-1185">Reference proteome</keyword>
<dbReference type="Proteomes" id="UP000001208">
    <property type="component" value="Chromosome"/>
</dbReference>
<organism evidence="1 2">
    <name type="scientific">Chloroherpeton thalassium (strain ATCC 35110 / GB-78)</name>
    <dbReference type="NCBI Taxonomy" id="517418"/>
    <lineage>
        <taxon>Bacteria</taxon>
        <taxon>Pseudomonadati</taxon>
        <taxon>Chlorobiota</taxon>
        <taxon>Chlorobiia</taxon>
        <taxon>Chlorobiales</taxon>
        <taxon>Chloroherpetonaceae</taxon>
        <taxon>Chloroherpeton</taxon>
    </lineage>
</organism>
<dbReference type="EMBL" id="CP001100">
    <property type="protein sequence ID" value="ACF13166.1"/>
    <property type="molecule type" value="Genomic_DNA"/>
</dbReference>